<comment type="caution">
    <text evidence="4">The sequence shown here is derived from an EMBL/GenBank/DDBJ whole genome shotgun (WGS) entry which is preliminary data.</text>
</comment>
<dbReference type="PANTHER" id="PTHR31286:SF167">
    <property type="entry name" value="OS09G0268800 PROTEIN"/>
    <property type="match status" value="1"/>
</dbReference>
<dbReference type="InterPro" id="IPR001878">
    <property type="entry name" value="Znf_CCHC"/>
</dbReference>
<dbReference type="PROSITE" id="PS50158">
    <property type="entry name" value="ZF_CCHC"/>
    <property type="match status" value="1"/>
</dbReference>
<feature type="domain" description="CCHC-type" evidence="3">
    <location>
        <begin position="67"/>
        <end position="80"/>
    </location>
</feature>
<accession>A0AAW2WXE7</accession>
<organism evidence="4">
    <name type="scientific">Sesamum latifolium</name>
    <dbReference type="NCBI Taxonomy" id="2727402"/>
    <lineage>
        <taxon>Eukaryota</taxon>
        <taxon>Viridiplantae</taxon>
        <taxon>Streptophyta</taxon>
        <taxon>Embryophyta</taxon>
        <taxon>Tracheophyta</taxon>
        <taxon>Spermatophyta</taxon>
        <taxon>Magnoliopsida</taxon>
        <taxon>eudicotyledons</taxon>
        <taxon>Gunneridae</taxon>
        <taxon>Pentapetalae</taxon>
        <taxon>asterids</taxon>
        <taxon>lamiids</taxon>
        <taxon>Lamiales</taxon>
        <taxon>Pedaliaceae</taxon>
        <taxon>Sesamum</taxon>
    </lineage>
</organism>
<dbReference type="InterPro" id="IPR025836">
    <property type="entry name" value="Zn_knuckle_CX2CX4HX4C"/>
</dbReference>
<dbReference type="InterPro" id="IPR040256">
    <property type="entry name" value="At4g02000-like"/>
</dbReference>
<reference evidence="4" key="2">
    <citation type="journal article" date="2024" name="Plant">
        <title>Genomic evolution and insights into agronomic trait innovations of Sesamum species.</title>
        <authorList>
            <person name="Miao H."/>
            <person name="Wang L."/>
            <person name="Qu L."/>
            <person name="Liu H."/>
            <person name="Sun Y."/>
            <person name="Le M."/>
            <person name="Wang Q."/>
            <person name="Wei S."/>
            <person name="Zheng Y."/>
            <person name="Lin W."/>
            <person name="Duan Y."/>
            <person name="Cao H."/>
            <person name="Xiong S."/>
            <person name="Wang X."/>
            <person name="Wei L."/>
            <person name="Li C."/>
            <person name="Ma Q."/>
            <person name="Ju M."/>
            <person name="Zhao R."/>
            <person name="Li G."/>
            <person name="Mu C."/>
            <person name="Tian Q."/>
            <person name="Mei H."/>
            <person name="Zhang T."/>
            <person name="Gao T."/>
            <person name="Zhang H."/>
        </authorList>
    </citation>
    <scope>NUCLEOTIDE SEQUENCE</scope>
    <source>
        <strain evidence="4">KEN1</strain>
    </source>
</reference>
<evidence type="ECO:0000313" key="4">
    <source>
        <dbReference type="EMBL" id="KAL0445986.1"/>
    </source>
</evidence>
<dbReference type="AlphaFoldDB" id="A0AAW2WXE7"/>
<keyword evidence="1" id="KW-0863">Zinc-finger</keyword>
<dbReference type="EMBL" id="JACGWN010000006">
    <property type="protein sequence ID" value="KAL0445986.1"/>
    <property type="molecule type" value="Genomic_DNA"/>
</dbReference>
<dbReference type="Pfam" id="PF14392">
    <property type="entry name" value="zf-CCHC_4"/>
    <property type="match status" value="1"/>
</dbReference>
<evidence type="ECO:0000256" key="1">
    <source>
        <dbReference type="PROSITE-ProRule" id="PRU00047"/>
    </source>
</evidence>
<reference evidence="4" key="1">
    <citation type="submission" date="2020-06" db="EMBL/GenBank/DDBJ databases">
        <authorList>
            <person name="Li T."/>
            <person name="Hu X."/>
            <person name="Zhang T."/>
            <person name="Song X."/>
            <person name="Zhang H."/>
            <person name="Dai N."/>
            <person name="Sheng W."/>
            <person name="Hou X."/>
            <person name="Wei L."/>
        </authorList>
    </citation>
    <scope>NUCLEOTIDE SEQUENCE</scope>
    <source>
        <strain evidence="4">KEN1</strain>
        <tissue evidence="4">Leaf</tissue>
    </source>
</reference>
<proteinExistence type="predicted"/>
<feature type="region of interest" description="Disordered" evidence="2">
    <location>
        <begin position="150"/>
        <end position="179"/>
    </location>
</feature>
<dbReference type="GO" id="GO:0003676">
    <property type="term" value="F:nucleic acid binding"/>
    <property type="evidence" value="ECO:0007669"/>
    <property type="project" value="InterPro"/>
</dbReference>
<keyword evidence="1" id="KW-0479">Metal-binding</keyword>
<gene>
    <name evidence="4" type="ORF">Slati_1726500</name>
</gene>
<dbReference type="GO" id="GO:0008270">
    <property type="term" value="F:zinc ion binding"/>
    <property type="evidence" value="ECO:0007669"/>
    <property type="project" value="UniProtKB-KW"/>
</dbReference>
<name>A0AAW2WXE7_9LAMI</name>
<protein>
    <recommendedName>
        <fullName evidence="3">CCHC-type domain-containing protein</fullName>
    </recommendedName>
</protein>
<dbReference type="PANTHER" id="PTHR31286">
    <property type="entry name" value="GLYCINE-RICH CELL WALL STRUCTURAL PROTEIN 1.8-LIKE"/>
    <property type="match status" value="1"/>
</dbReference>
<keyword evidence="1" id="KW-0862">Zinc</keyword>
<evidence type="ECO:0000259" key="3">
    <source>
        <dbReference type="PROSITE" id="PS50158"/>
    </source>
</evidence>
<evidence type="ECO:0000256" key="2">
    <source>
        <dbReference type="SAM" id="MobiDB-lite"/>
    </source>
</evidence>
<sequence length="421" mass="46621">MASFIGNKLGKFKDVDLDSSGEIWGSLVCIHVAIDILKPLKRVLKLPIVLGDEHLVTFTYERLPNFCYLCGCLGHLARQCEVQLQEGFIDLGDNTPFGSWLRAAAPLSSRCRINSNVLRDSALVADLNLVPHPPTVSLLPTSYICPPSLDIPTHAHTQSPSPSKDYPPMASSLPLPNQPTLSTDLSIPCPLLKMTTPRPRPRPSSKTATPELTRILSQKRRLVDELFDDEPVTQGPTKSCRLTTPLLDVTNLEAATAGQSRVHHEFAYLELPGSRGALDISVLLQSYSHNHIDVSIQLDDHLDSWCFTGGHLALLGKLGIFVRHWTIVRYRTWALVDHLSLGHCAPNTVREPLDRACANPGWTNLFLEESINHVAMTCSDHAALLLRLQDTHVYGPRAARPWRFEAAWLQSAQCEKVVADT</sequence>